<sequence length="320" mass="34539">MADSQPQFVTDIVFQRVLLDMAAEELKRCYGLTLDDVDFQPPQCFYRKGASMEDRMGPGLLPNIVSAAMEETANELFGPAPIPVPDLPEPAPGSAVARFLAGTLQDGPPGTPDAIDQVIGEVLGVSPFAVAEWYRTLPPALTVYDPGLDARSAAARRVEARKQRAFNPFAVQPAPATPVTSLSESLASSLVLSPPSEPLPAILAGVDPTVDSQSVTPAVMPQQTPRRKNPSRAAKDKKNKTPQPLRRRSSVHLPQASTSSASPTKRKSYRGWAMVNENGEDLDEAELEEFQIGLVTGTLGWNEKWLESQLRKKKSSSSGL</sequence>
<protein>
    <submittedName>
        <fullName evidence="2">Uncharacterized protein</fullName>
    </submittedName>
</protein>
<gene>
    <name evidence="2" type="ORF">HMN09_00162500</name>
</gene>
<evidence type="ECO:0000313" key="3">
    <source>
        <dbReference type="Proteomes" id="UP000613580"/>
    </source>
</evidence>
<proteinExistence type="predicted"/>
<evidence type="ECO:0000256" key="1">
    <source>
        <dbReference type="SAM" id="MobiDB-lite"/>
    </source>
</evidence>
<feature type="compositionally biased region" description="Polar residues" evidence="1">
    <location>
        <begin position="212"/>
        <end position="224"/>
    </location>
</feature>
<feature type="region of interest" description="Disordered" evidence="1">
    <location>
        <begin position="212"/>
        <end position="267"/>
    </location>
</feature>
<name>A0A8H6TKQ7_MYCCL</name>
<keyword evidence="3" id="KW-1185">Reference proteome</keyword>
<dbReference type="Proteomes" id="UP000613580">
    <property type="component" value="Unassembled WGS sequence"/>
</dbReference>
<dbReference type="EMBL" id="JACAZE010000002">
    <property type="protein sequence ID" value="KAF7320765.1"/>
    <property type="molecule type" value="Genomic_DNA"/>
</dbReference>
<reference evidence="2" key="1">
    <citation type="submission" date="2020-05" db="EMBL/GenBank/DDBJ databases">
        <title>Mycena genomes resolve the evolution of fungal bioluminescence.</title>
        <authorList>
            <person name="Tsai I.J."/>
        </authorList>
    </citation>
    <scope>NUCLEOTIDE SEQUENCE</scope>
    <source>
        <strain evidence="2">110903Hualien_Pintung</strain>
    </source>
</reference>
<organism evidence="2 3">
    <name type="scientific">Mycena chlorophos</name>
    <name type="common">Agaric fungus</name>
    <name type="synonym">Agaricus chlorophos</name>
    <dbReference type="NCBI Taxonomy" id="658473"/>
    <lineage>
        <taxon>Eukaryota</taxon>
        <taxon>Fungi</taxon>
        <taxon>Dikarya</taxon>
        <taxon>Basidiomycota</taxon>
        <taxon>Agaricomycotina</taxon>
        <taxon>Agaricomycetes</taxon>
        <taxon>Agaricomycetidae</taxon>
        <taxon>Agaricales</taxon>
        <taxon>Marasmiineae</taxon>
        <taxon>Mycenaceae</taxon>
        <taxon>Mycena</taxon>
    </lineage>
</organism>
<evidence type="ECO:0000313" key="2">
    <source>
        <dbReference type="EMBL" id="KAF7320765.1"/>
    </source>
</evidence>
<accession>A0A8H6TKQ7</accession>
<comment type="caution">
    <text evidence="2">The sequence shown here is derived from an EMBL/GenBank/DDBJ whole genome shotgun (WGS) entry which is preliminary data.</text>
</comment>
<dbReference type="AlphaFoldDB" id="A0A8H6TKQ7"/>
<feature type="compositionally biased region" description="Basic residues" evidence="1">
    <location>
        <begin position="225"/>
        <end position="250"/>
    </location>
</feature>